<dbReference type="RefSeq" id="WP_037424871.1">
    <property type="nucleotide sequence ID" value="NZ_AP026732.1"/>
</dbReference>
<evidence type="ECO:0000313" key="3">
    <source>
        <dbReference type="Proteomes" id="UP001187859"/>
    </source>
</evidence>
<reference evidence="2" key="1">
    <citation type="submission" date="2023-05" db="EMBL/GenBank/DDBJ databases">
        <title>Colonisation of extended spectrum b-lactamase- and carbapenemase-producing bacteria on hospital surfaces from low- and middle-income countries.</title>
        <authorList>
            <person name="Nieto-Rosado M."/>
            <person name="Sands K."/>
            <person name="Iregbu K."/>
            <person name="Zahra R."/>
            <person name="Mazarati J.B."/>
            <person name="Mehtar S."/>
            <person name="Barnards-Group B."/>
            <person name="Walsh T.R."/>
        </authorList>
    </citation>
    <scope>NUCLEOTIDE SEQUENCE</scope>
    <source>
        <strain evidence="2">PP-E493</strain>
    </source>
</reference>
<organism evidence="2 3">
    <name type="scientific">Shewanella xiamenensis</name>
    <dbReference type="NCBI Taxonomy" id="332186"/>
    <lineage>
        <taxon>Bacteria</taxon>
        <taxon>Pseudomonadati</taxon>
        <taxon>Pseudomonadota</taxon>
        <taxon>Gammaproteobacteria</taxon>
        <taxon>Alteromonadales</taxon>
        <taxon>Shewanellaceae</taxon>
        <taxon>Shewanella</taxon>
    </lineage>
</organism>
<evidence type="ECO:0000259" key="1">
    <source>
        <dbReference type="Pfam" id="PF00535"/>
    </source>
</evidence>
<keyword evidence="2" id="KW-0808">Transferase</keyword>
<dbReference type="GO" id="GO:0016758">
    <property type="term" value="F:hexosyltransferase activity"/>
    <property type="evidence" value="ECO:0007669"/>
    <property type="project" value="UniProtKB-ARBA"/>
</dbReference>
<dbReference type="Pfam" id="PF00535">
    <property type="entry name" value="Glycos_transf_2"/>
    <property type="match status" value="1"/>
</dbReference>
<comment type="caution">
    <text evidence="2">The sequence shown here is derived from an EMBL/GenBank/DDBJ whole genome shotgun (WGS) entry which is preliminary data.</text>
</comment>
<name>A0AAE4Q1J7_9GAMM</name>
<accession>A0AAE4Q1J7</accession>
<evidence type="ECO:0000313" key="2">
    <source>
        <dbReference type="EMBL" id="MDV5391053.1"/>
    </source>
</evidence>
<dbReference type="PANTHER" id="PTHR22916:SF3">
    <property type="entry name" value="UDP-GLCNAC:BETAGAL BETA-1,3-N-ACETYLGLUCOSAMINYLTRANSFERASE-LIKE PROTEIN 1"/>
    <property type="match status" value="1"/>
</dbReference>
<dbReference type="EMBL" id="JASGOQ010000001">
    <property type="protein sequence ID" value="MDV5391053.1"/>
    <property type="molecule type" value="Genomic_DNA"/>
</dbReference>
<keyword evidence="2" id="KW-0328">Glycosyltransferase</keyword>
<proteinExistence type="predicted"/>
<dbReference type="SUPFAM" id="SSF53448">
    <property type="entry name" value="Nucleotide-diphospho-sugar transferases"/>
    <property type="match status" value="1"/>
</dbReference>
<dbReference type="EC" id="2.4.-.-" evidence="2"/>
<feature type="domain" description="Glycosyltransferase 2-like" evidence="1">
    <location>
        <begin position="6"/>
        <end position="174"/>
    </location>
</feature>
<dbReference type="InterPro" id="IPR001173">
    <property type="entry name" value="Glyco_trans_2-like"/>
</dbReference>
<gene>
    <name evidence="2" type="ORF">QM089_12520</name>
</gene>
<dbReference type="InterPro" id="IPR029044">
    <property type="entry name" value="Nucleotide-diphossugar_trans"/>
</dbReference>
<protein>
    <submittedName>
        <fullName evidence="2">Glycosyltransferase</fullName>
        <ecNumber evidence="2">2.4.-.-</ecNumber>
    </submittedName>
</protein>
<dbReference type="Gene3D" id="3.90.550.10">
    <property type="entry name" value="Spore Coat Polysaccharide Biosynthesis Protein SpsA, Chain A"/>
    <property type="match status" value="1"/>
</dbReference>
<dbReference type="Proteomes" id="UP001187859">
    <property type="component" value="Unassembled WGS sequence"/>
</dbReference>
<dbReference type="AlphaFoldDB" id="A0AAE4Q1J7"/>
<dbReference type="PANTHER" id="PTHR22916">
    <property type="entry name" value="GLYCOSYLTRANSFERASE"/>
    <property type="match status" value="1"/>
</dbReference>
<sequence length="323" mass="36532">MMPILSVCIPNYNHGAVLGETLTSVLSKNVTANLDDVEVLISDNASTDNSLSIIAPWRSHPNLRVLEQPHTLPMSSHWNRVIQAAKANWVLVLSSDDILLPQSLDTLKAVIKSTEADAIFFEYDFLTPQGRVSKCPFYRNSAIILGEEQSKIFLKGNNFPLSACLFRRKALEQLGGFDETKVFCTDWHAWLGLSARASKIIYIKEPLMLYRQHEANETHRCIENLSALKEVIAMKQDFINKNKVTDPDVLWGALNNDVKLAHRYAEIMKSRQLEQAYLHYQKQVTLLTNKLTSLRSTKPMPMTAPYPLPWGSEIIELANLALK</sequence>